<sequence length="162" mass="17405">MKQNSAEEIFKALRGEDCDTFLALIGDDIDATGDFGRTLLHEAIAHSKVDAAIGLIARGARLDAQDNQGRTPLHYAAMFGQSSLANELLRAGANVNEVDIHGNNPLWTAILNPKVDRDLIRSLVHHGADVESLNKAGRSARGMANAIGDQEILDILEKNGAQ</sequence>
<dbReference type="Pfam" id="PF12796">
    <property type="entry name" value="Ank_2"/>
    <property type="match status" value="1"/>
</dbReference>
<dbReference type="PANTHER" id="PTHR24126">
    <property type="entry name" value="ANKYRIN REPEAT, PH AND SEC7 DOMAIN CONTAINING PROTEIN SECG-RELATED"/>
    <property type="match status" value="1"/>
</dbReference>
<organism evidence="4 5">
    <name type="scientific">Novosphingobium beihaiensis</name>
    <dbReference type="NCBI Taxonomy" id="2930389"/>
    <lineage>
        <taxon>Bacteria</taxon>
        <taxon>Pseudomonadati</taxon>
        <taxon>Pseudomonadota</taxon>
        <taxon>Alphaproteobacteria</taxon>
        <taxon>Sphingomonadales</taxon>
        <taxon>Sphingomonadaceae</taxon>
        <taxon>Novosphingobium</taxon>
    </lineage>
</organism>
<name>A0ABT0BPK4_9SPHN</name>
<dbReference type="Gene3D" id="1.25.40.20">
    <property type="entry name" value="Ankyrin repeat-containing domain"/>
    <property type="match status" value="1"/>
</dbReference>
<dbReference type="PROSITE" id="PS50297">
    <property type="entry name" value="ANK_REP_REGION"/>
    <property type="match status" value="2"/>
</dbReference>
<feature type="repeat" description="ANK" evidence="3">
    <location>
        <begin position="101"/>
        <end position="135"/>
    </location>
</feature>
<reference evidence="4 5" key="1">
    <citation type="submission" date="2022-04" db="EMBL/GenBank/DDBJ databases">
        <title>Identification of a novel bacterium isolated from mangrove sediments.</title>
        <authorList>
            <person name="Pan X."/>
        </authorList>
    </citation>
    <scope>NUCLEOTIDE SEQUENCE [LARGE SCALE GENOMIC DNA]</scope>
    <source>
        <strain evidence="4 5">B2638</strain>
    </source>
</reference>
<proteinExistence type="predicted"/>
<dbReference type="SMART" id="SM00248">
    <property type="entry name" value="ANK"/>
    <property type="match status" value="3"/>
</dbReference>
<dbReference type="SUPFAM" id="SSF48403">
    <property type="entry name" value="Ankyrin repeat"/>
    <property type="match status" value="1"/>
</dbReference>
<feature type="repeat" description="ANK" evidence="3">
    <location>
        <begin position="68"/>
        <end position="100"/>
    </location>
</feature>
<dbReference type="PANTHER" id="PTHR24126:SF14">
    <property type="entry name" value="ANK_REP_REGION DOMAIN-CONTAINING PROTEIN"/>
    <property type="match status" value="1"/>
</dbReference>
<accession>A0ABT0BPK4</accession>
<evidence type="ECO:0000256" key="3">
    <source>
        <dbReference type="PROSITE-ProRule" id="PRU00023"/>
    </source>
</evidence>
<comment type="caution">
    <text evidence="4">The sequence shown here is derived from an EMBL/GenBank/DDBJ whole genome shotgun (WGS) entry which is preliminary data.</text>
</comment>
<evidence type="ECO:0000313" key="5">
    <source>
        <dbReference type="Proteomes" id="UP001202281"/>
    </source>
</evidence>
<dbReference type="Proteomes" id="UP001202281">
    <property type="component" value="Unassembled WGS sequence"/>
</dbReference>
<keyword evidence="5" id="KW-1185">Reference proteome</keyword>
<dbReference type="InterPro" id="IPR036770">
    <property type="entry name" value="Ankyrin_rpt-contain_sf"/>
</dbReference>
<protein>
    <submittedName>
        <fullName evidence="4">Ankyrin repeat domain-containing protein</fullName>
    </submittedName>
</protein>
<evidence type="ECO:0000256" key="1">
    <source>
        <dbReference type="ARBA" id="ARBA00022737"/>
    </source>
</evidence>
<keyword evidence="1" id="KW-0677">Repeat</keyword>
<dbReference type="InterPro" id="IPR002110">
    <property type="entry name" value="Ankyrin_rpt"/>
</dbReference>
<keyword evidence="2 3" id="KW-0040">ANK repeat</keyword>
<dbReference type="PRINTS" id="PR01415">
    <property type="entry name" value="ANKYRIN"/>
</dbReference>
<dbReference type="EMBL" id="JALHLG010000009">
    <property type="protein sequence ID" value="MCJ2186969.1"/>
    <property type="molecule type" value="Genomic_DNA"/>
</dbReference>
<dbReference type="PROSITE" id="PS50088">
    <property type="entry name" value="ANK_REPEAT"/>
    <property type="match status" value="3"/>
</dbReference>
<evidence type="ECO:0000313" key="4">
    <source>
        <dbReference type="EMBL" id="MCJ2186969.1"/>
    </source>
</evidence>
<evidence type="ECO:0000256" key="2">
    <source>
        <dbReference type="ARBA" id="ARBA00023043"/>
    </source>
</evidence>
<feature type="repeat" description="ANK" evidence="3">
    <location>
        <begin position="35"/>
        <end position="67"/>
    </location>
</feature>
<dbReference type="RefSeq" id="WP_243919966.1">
    <property type="nucleotide sequence ID" value="NZ_JALHLG010000009.1"/>
</dbReference>
<gene>
    <name evidence="4" type="ORF">MTR66_09095</name>
</gene>